<evidence type="ECO:0000259" key="9">
    <source>
        <dbReference type="Pfam" id="PF18011"/>
    </source>
</evidence>
<evidence type="ECO:0000256" key="3">
    <source>
        <dbReference type="ARBA" id="ARBA00022559"/>
    </source>
</evidence>
<dbReference type="PANTHER" id="PTHR42821">
    <property type="entry name" value="CATALASE"/>
    <property type="match status" value="1"/>
</dbReference>
<evidence type="ECO:0000256" key="7">
    <source>
        <dbReference type="ARBA" id="ARBA00023004"/>
    </source>
</evidence>
<reference evidence="11" key="1">
    <citation type="journal article" date="2019" name="Int. J. Syst. Evol. Microbiol.">
        <title>The Global Catalogue of Microorganisms (GCM) 10K type strain sequencing project: providing services to taxonomists for standard genome sequencing and annotation.</title>
        <authorList>
            <consortium name="The Broad Institute Genomics Platform"/>
            <consortium name="The Broad Institute Genome Sequencing Center for Infectious Disease"/>
            <person name="Wu L."/>
            <person name="Ma J."/>
        </authorList>
    </citation>
    <scope>NUCLEOTIDE SEQUENCE [LARGE SCALE GENOMIC DNA]</scope>
    <source>
        <strain evidence="11">JCM 31920</strain>
    </source>
</reference>
<protein>
    <recommendedName>
        <fullName evidence="2">catalase</fullName>
        <ecNumber evidence="2">1.11.1.6</ecNumber>
    </recommendedName>
</protein>
<keyword evidence="3" id="KW-0575">Peroxidase</keyword>
<evidence type="ECO:0000256" key="1">
    <source>
        <dbReference type="ARBA" id="ARBA00001971"/>
    </source>
</evidence>
<evidence type="ECO:0000313" key="10">
    <source>
        <dbReference type="EMBL" id="GAA4442459.1"/>
    </source>
</evidence>
<dbReference type="Gene3D" id="3.40.50.880">
    <property type="match status" value="1"/>
</dbReference>
<evidence type="ECO:0000313" key="11">
    <source>
        <dbReference type="Proteomes" id="UP001501508"/>
    </source>
</evidence>
<name>A0ABP8M425_9BACT</name>
<keyword evidence="5" id="KW-0479">Metal-binding</keyword>
<keyword evidence="8" id="KW-0376">Hydrogen peroxide</keyword>
<dbReference type="Proteomes" id="UP001501508">
    <property type="component" value="Unassembled WGS sequence"/>
</dbReference>
<keyword evidence="7" id="KW-0408">Iron</keyword>
<keyword evidence="4" id="KW-0349">Heme</keyword>
<dbReference type="InterPro" id="IPR041399">
    <property type="entry name" value="Catalase_large_C"/>
</dbReference>
<dbReference type="InterPro" id="IPR029062">
    <property type="entry name" value="Class_I_gatase-like"/>
</dbReference>
<dbReference type="EMBL" id="BAABEY010000026">
    <property type="protein sequence ID" value="GAA4442459.1"/>
    <property type="molecule type" value="Genomic_DNA"/>
</dbReference>
<dbReference type="SUPFAM" id="SSF52317">
    <property type="entry name" value="Class I glutamine amidotransferase-like"/>
    <property type="match status" value="1"/>
</dbReference>
<proteinExistence type="predicted"/>
<keyword evidence="11" id="KW-1185">Reference proteome</keyword>
<evidence type="ECO:0000256" key="2">
    <source>
        <dbReference type="ARBA" id="ARBA00012314"/>
    </source>
</evidence>
<dbReference type="Pfam" id="PF18011">
    <property type="entry name" value="Catalase_C"/>
    <property type="match status" value="1"/>
</dbReference>
<dbReference type="PANTHER" id="PTHR42821:SF1">
    <property type="entry name" value="CATALASE-B"/>
    <property type="match status" value="1"/>
</dbReference>
<dbReference type="InterPro" id="IPR024712">
    <property type="entry name" value="Catalase_clade2"/>
</dbReference>
<feature type="domain" description="Large catalase C-terminal" evidence="9">
    <location>
        <begin position="2"/>
        <end position="96"/>
    </location>
</feature>
<keyword evidence="6" id="KW-0560">Oxidoreductase</keyword>
<sequence>MLYDAVYVPGGANSVATVEADADAIHFLNQAFRHCKPVAADASSTPVLEATYFYKKLPETFTEESVLREGVVVGADPQKLADLFVRAIEQHRFWHREKKRKIPA</sequence>
<evidence type="ECO:0000256" key="4">
    <source>
        <dbReference type="ARBA" id="ARBA00022617"/>
    </source>
</evidence>
<evidence type="ECO:0000256" key="8">
    <source>
        <dbReference type="ARBA" id="ARBA00023324"/>
    </source>
</evidence>
<accession>A0ABP8M425</accession>
<organism evidence="10 11">
    <name type="scientific">Ravibacter arvi</name>
    <dbReference type="NCBI Taxonomy" id="2051041"/>
    <lineage>
        <taxon>Bacteria</taxon>
        <taxon>Pseudomonadati</taxon>
        <taxon>Bacteroidota</taxon>
        <taxon>Cytophagia</taxon>
        <taxon>Cytophagales</taxon>
        <taxon>Spirosomataceae</taxon>
        <taxon>Ravibacter</taxon>
    </lineage>
</organism>
<dbReference type="EC" id="1.11.1.6" evidence="2"/>
<evidence type="ECO:0000256" key="5">
    <source>
        <dbReference type="ARBA" id="ARBA00022723"/>
    </source>
</evidence>
<gene>
    <name evidence="10" type="ORF">GCM10023091_29350</name>
</gene>
<comment type="cofactor">
    <cofactor evidence="1">
        <name>heme</name>
        <dbReference type="ChEBI" id="CHEBI:30413"/>
    </cofactor>
</comment>
<comment type="caution">
    <text evidence="10">The sequence shown here is derived from an EMBL/GenBank/DDBJ whole genome shotgun (WGS) entry which is preliminary data.</text>
</comment>
<evidence type="ECO:0000256" key="6">
    <source>
        <dbReference type="ARBA" id="ARBA00023002"/>
    </source>
</evidence>